<dbReference type="AlphaFoldDB" id="A0A9N9AC51"/>
<accession>A0A9N9AC51</accession>
<feature type="compositionally biased region" description="Polar residues" evidence="1">
    <location>
        <begin position="130"/>
        <end position="140"/>
    </location>
</feature>
<sequence length="278" mass="30212">MRVKSEAPISSDKEQTELSNVSIFASVKDKLDKLEIAYQETMESIMNQSIPPATELLVAAAQSIPPATEILAAAAQSIPPATEILAAAAQVIPELTVSPGEKTDAGSGFVGYFKDVIDHKLKPNPRRRSPSQVVSPPQTDVISVSVSKTTLTRDRKGSIKGQRHVTEDELGTPVNIYLEHRDHLEQDKKARVDLDTKLIKEDLYVPNVSPDAAAVSPTFAKTPESSGPSTPTNTDWDFSIWLGDGMKKECFYDWYGMGTHGIMYTSFGASHGLGIVSR</sequence>
<reference evidence="2" key="1">
    <citation type="submission" date="2021-06" db="EMBL/GenBank/DDBJ databases">
        <authorList>
            <person name="Kallberg Y."/>
            <person name="Tangrot J."/>
            <person name="Rosling A."/>
        </authorList>
    </citation>
    <scope>NUCLEOTIDE SEQUENCE</scope>
    <source>
        <strain evidence="2">BR232B</strain>
    </source>
</reference>
<proteinExistence type="predicted"/>
<evidence type="ECO:0000256" key="1">
    <source>
        <dbReference type="SAM" id="MobiDB-lite"/>
    </source>
</evidence>
<comment type="caution">
    <text evidence="2">The sequence shown here is derived from an EMBL/GenBank/DDBJ whole genome shotgun (WGS) entry which is preliminary data.</text>
</comment>
<feature type="region of interest" description="Disordered" evidence="1">
    <location>
        <begin position="121"/>
        <end position="140"/>
    </location>
</feature>
<evidence type="ECO:0000313" key="2">
    <source>
        <dbReference type="EMBL" id="CAG8524935.1"/>
    </source>
</evidence>
<dbReference type="OrthoDB" id="2348264at2759"/>
<dbReference type="EMBL" id="CAJVPI010000361">
    <property type="protein sequence ID" value="CAG8524935.1"/>
    <property type="molecule type" value="Genomic_DNA"/>
</dbReference>
<name>A0A9N9AC51_9GLOM</name>
<protein>
    <submittedName>
        <fullName evidence="2">2758_t:CDS:1</fullName>
    </submittedName>
</protein>
<evidence type="ECO:0000313" key="3">
    <source>
        <dbReference type="Proteomes" id="UP000789739"/>
    </source>
</evidence>
<gene>
    <name evidence="2" type="ORF">PBRASI_LOCUS3821</name>
</gene>
<keyword evidence="3" id="KW-1185">Reference proteome</keyword>
<dbReference type="Proteomes" id="UP000789739">
    <property type="component" value="Unassembled WGS sequence"/>
</dbReference>
<organism evidence="2 3">
    <name type="scientific">Paraglomus brasilianum</name>
    <dbReference type="NCBI Taxonomy" id="144538"/>
    <lineage>
        <taxon>Eukaryota</taxon>
        <taxon>Fungi</taxon>
        <taxon>Fungi incertae sedis</taxon>
        <taxon>Mucoromycota</taxon>
        <taxon>Glomeromycotina</taxon>
        <taxon>Glomeromycetes</taxon>
        <taxon>Paraglomerales</taxon>
        <taxon>Paraglomeraceae</taxon>
        <taxon>Paraglomus</taxon>
    </lineage>
</organism>